<comment type="catalytic activity">
    <reaction evidence="9">
        <text>L-lysyl-[protein] + acetyl-CoA = N(6)-acetyl-L-lysyl-[protein] + CoA + H(+)</text>
        <dbReference type="Rhea" id="RHEA:45948"/>
        <dbReference type="Rhea" id="RHEA-COMP:9752"/>
        <dbReference type="Rhea" id="RHEA-COMP:10731"/>
        <dbReference type="ChEBI" id="CHEBI:15378"/>
        <dbReference type="ChEBI" id="CHEBI:29969"/>
        <dbReference type="ChEBI" id="CHEBI:57287"/>
        <dbReference type="ChEBI" id="CHEBI:57288"/>
        <dbReference type="ChEBI" id="CHEBI:61930"/>
        <dbReference type="EC" id="2.3.1.48"/>
    </reaction>
</comment>
<accession>A0A218WSA5</accession>
<dbReference type="PANTHER" id="PTHR14744">
    <property type="entry name" value="N-ALPHA-ACETYLTRANSFERASE 60"/>
    <property type="match status" value="1"/>
</dbReference>
<keyword evidence="5" id="KW-0012">Acyltransferase</keyword>
<evidence type="ECO:0000256" key="8">
    <source>
        <dbReference type="ARBA" id="ARBA00026144"/>
    </source>
</evidence>
<evidence type="ECO:0000256" key="2">
    <source>
        <dbReference type="ARBA" id="ARBA00022679"/>
    </source>
</evidence>
<keyword evidence="3" id="KW-0159">Chromosome partition</keyword>
<dbReference type="GO" id="GO:0004402">
    <property type="term" value="F:histone acetyltransferase activity"/>
    <property type="evidence" value="ECO:0007669"/>
    <property type="project" value="TreeGrafter"/>
</dbReference>
<dbReference type="PROSITE" id="PS51186">
    <property type="entry name" value="GNAT"/>
    <property type="match status" value="1"/>
</dbReference>
<protein>
    <recommendedName>
        <fullName evidence="8">N-alpha-acetyltransferase 60</fullName>
        <ecNumber evidence="7">2.3.1.259</ecNumber>
        <ecNumber evidence="1">2.3.1.48</ecNumber>
    </recommendedName>
</protein>
<comment type="catalytic activity">
    <reaction evidence="10">
        <text>N-terminal L-methionyl-[transmembrane protein] + acetyl-CoA = N-terminal N(alpha)-acetyl-L-methionyl-[transmembrane protein] + CoA + H(+)</text>
        <dbReference type="Rhea" id="RHEA:50604"/>
        <dbReference type="Rhea" id="RHEA-COMP:12745"/>
        <dbReference type="Rhea" id="RHEA-COMP:12746"/>
        <dbReference type="ChEBI" id="CHEBI:15378"/>
        <dbReference type="ChEBI" id="CHEBI:57287"/>
        <dbReference type="ChEBI" id="CHEBI:57288"/>
        <dbReference type="ChEBI" id="CHEBI:64731"/>
        <dbReference type="ChEBI" id="CHEBI:133414"/>
        <dbReference type="EC" id="2.3.1.259"/>
    </reaction>
</comment>
<dbReference type="Pfam" id="PF00583">
    <property type="entry name" value="Acetyltransf_1"/>
    <property type="match status" value="1"/>
</dbReference>
<organism evidence="12 13">
    <name type="scientific">Punica granatum</name>
    <name type="common">Pomegranate</name>
    <dbReference type="NCBI Taxonomy" id="22663"/>
    <lineage>
        <taxon>Eukaryota</taxon>
        <taxon>Viridiplantae</taxon>
        <taxon>Streptophyta</taxon>
        <taxon>Embryophyta</taxon>
        <taxon>Tracheophyta</taxon>
        <taxon>Spermatophyta</taxon>
        <taxon>Magnoliopsida</taxon>
        <taxon>eudicotyledons</taxon>
        <taxon>Gunneridae</taxon>
        <taxon>Pentapetalae</taxon>
        <taxon>rosids</taxon>
        <taxon>malvids</taxon>
        <taxon>Myrtales</taxon>
        <taxon>Lythraceae</taxon>
        <taxon>Punica</taxon>
    </lineage>
</organism>
<evidence type="ECO:0000256" key="3">
    <source>
        <dbReference type="ARBA" id="ARBA00022829"/>
    </source>
</evidence>
<dbReference type="CDD" id="cd04301">
    <property type="entry name" value="NAT_SF"/>
    <property type="match status" value="1"/>
</dbReference>
<comment type="caution">
    <text evidence="12">The sequence shown here is derived from an EMBL/GenBank/DDBJ whole genome shotgun (WGS) entry which is preliminary data.</text>
</comment>
<dbReference type="Proteomes" id="UP000197138">
    <property type="component" value="Unassembled WGS sequence"/>
</dbReference>
<gene>
    <name evidence="12" type="ORF">CDL15_Pgr021909</name>
</gene>
<comment type="similarity">
    <text evidence="6">Belongs to the acetyltransferase family. NAA60 subfamily.</text>
</comment>
<dbReference type="EMBL" id="MTKT01003240">
    <property type="protein sequence ID" value="OWM75744.1"/>
    <property type="molecule type" value="Genomic_DNA"/>
</dbReference>
<dbReference type="AlphaFoldDB" id="A0A218WSA5"/>
<dbReference type="GO" id="GO:0120518">
    <property type="term" value="F:protein N-terminal-methionine acetyltransferase activity"/>
    <property type="evidence" value="ECO:0007669"/>
    <property type="project" value="UniProtKB-EC"/>
</dbReference>
<reference evidence="13" key="1">
    <citation type="journal article" date="2017" name="Plant J.">
        <title>The pomegranate (Punica granatum L.) genome and the genomics of punicalagin biosynthesis.</title>
        <authorList>
            <person name="Qin G."/>
            <person name="Xu C."/>
            <person name="Ming R."/>
            <person name="Tang H."/>
            <person name="Guyot R."/>
            <person name="Kramer E.M."/>
            <person name="Hu Y."/>
            <person name="Yi X."/>
            <person name="Qi Y."/>
            <person name="Xu X."/>
            <person name="Gao Z."/>
            <person name="Pan H."/>
            <person name="Jian J."/>
            <person name="Tian Y."/>
            <person name="Yue Z."/>
            <person name="Xu Y."/>
        </authorList>
    </citation>
    <scope>NUCLEOTIDE SEQUENCE [LARGE SCALE GENOMIC DNA]</scope>
    <source>
        <strain evidence="13">cv. Dabenzi</strain>
    </source>
</reference>
<evidence type="ECO:0000256" key="1">
    <source>
        <dbReference type="ARBA" id="ARBA00013184"/>
    </source>
</evidence>
<dbReference type="InterPro" id="IPR016181">
    <property type="entry name" value="Acyl_CoA_acyltransferase"/>
</dbReference>
<dbReference type="GO" id="GO:0000139">
    <property type="term" value="C:Golgi membrane"/>
    <property type="evidence" value="ECO:0007669"/>
    <property type="project" value="TreeGrafter"/>
</dbReference>
<evidence type="ECO:0000256" key="6">
    <source>
        <dbReference type="ARBA" id="ARBA00025774"/>
    </source>
</evidence>
<dbReference type="InterPro" id="IPR045141">
    <property type="entry name" value="NAA60-like"/>
</dbReference>
<evidence type="ECO:0000256" key="9">
    <source>
        <dbReference type="ARBA" id="ARBA00048017"/>
    </source>
</evidence>
<feature type="domain" description="N-acetyltransferase" evidence="11">
    <location>
        <begin position="49"/>
        <end position="222"/>
    </location>
</feature>
<evidence type="ECO:0000256" key="5">
    <source>
        <dbReference type="ARBA" id="ARBA00023315"/>
    </source>
</evidence>
<evidence type="ECO:0000256" key="4">
    <source>
        <dbReference type="ARBA" id="ARBA00022853"/>
    </source>
</evidence>
<evidence type="ECO:0000259" key="11">
    <source>
        <dbReference type="PROSITE" id="PS51186"/>
    </source>
</evidence>
<evidence type="ECO:0000313" key="13">
    <source>
        <dbReference type="Proteomes" id="UP000197138"/>
    </source>
</evidence>
<dbReference type="EC" id="2.3.1.259" evidence="7"/>
<dbReference type="SUPFAM" id="SSF55729">
    <property type="entry name" value="Acyl-CoA N-acyltransferases (Nat)"/>
    <property type="match status" value="1"/>
</dbReference>
<dbReference type="GO" id="GO:0007059">
    <property type="term" value="P:chromosome segregation"/>
    <property type="evidence" value="ECO:0007669"/>
    <property type="project" value="UniProtKB-KW"/>
</dbReference>
<dbReference type="InterPro" id="IPR000182">
    <property type="entry name" value="GNAT_dom"/>
</dbReference>
<evidence type="ECO:0000256" key="10">
    <source>
        <dbReference type="ARBA" id="ARBA00048848"/>
    </source>
</evidence>
<name>A0A218WSA5_PUNGR</name>
<keyword evidence="2" id="KW-0808">Transferase</keyword>
<keyword evidence="4" id="KW-0156">Chromatin regulator</keyword>
<evidence type="ECO:0000256" key="7">
    <source>
        <dbReference type="ARBA" id="ARBA00026111"/>
    </source>
</evidence>
<proteinExistence type="inferred from homology"/>
<dbReference type="PANTHER" id="PTHR14744:SF15">
    <property type="entry name" value="N-ALPHA-ACETYLTRANSFERASE 60"/>
    <property type="match status" value="1"/>
</dbReference>
<dbReference type="EC" id="2.3.1.48" evidence="1"/>
<dbReference type="Gene3D" id="3.40.630.30">
    <property type="match status" value="1"/>
</dbReference>
<sequence>MGFLDEILPSTKAYIHKDIPFACVCFQLLRSPLQMVPQGPASGSNYSKISYRPVQLSDLEALLQLHNDVFPTRCESESFQNAVIGHNAFSWVAVDHNRGDGKDDRVIGFVSAHMLPAKESEVADSLISGSSDPQQSVIFILMLGVTETYRKLGIATRLLHEVLKHASKTPICCAVYLHVASYNIPAIQLYKKLSFKCLRTLRDYYDTNGQHDDAYLFVYFPPHRKFQETSSRTAKILSSGVSADCVFPNFENVQFPFPILPSVQYELKCSVFSVQCSRGSS</sequence>
<evidence type="ECO:0000313" key="12">
    <source>
        <dbReference type="EMBL" id="OWM75744.1"/>
    </source>
</evidence>